<dbReference type="InterPro" id="IPR052698">
    <property type="entry name" value="MoCofactor_Util/Proc"/>
</dbReference>
<dbReference type="OrthoDB" id="9773039at2"/>
<feature type="domain" description="XdhC Rossmann" evidence="2">
    <location>
        <begin position="185"/>
        <end position="328"/>
    </location>
</feature>
<evidence type="ECO:0000313" key="3">
    <source>
        <dbReference type="EMBL" id="THU40610.1"/>
    </source>
</evidence>
<reference evidence="3 4" key="1">
    <citation type="submission" date="2019-04" db="EMBL/GenBank/DDBJ databases">
        <title>Niastella caeni sp. nov., isolated from activated sludge.</title>
        <authorList>
            <person name="Sheng M."/>
        </authorList>
    </citation>
    <scope>NUCLEOTIDE SEQUENCE [LARGE SCALE GENOMIC DNA]</scope>
    <source>
        <strain evidence="3 4">HX-2-15</strain>
    </source>
</reference>
<comment type="caution">
    <text evidence="3">The sequence shown here is derived from an EMBL/GenBank/DDBJ whole genome shotgun (WGS) entry which is preliminary data.</text>
</comment>
<sequence>MKKQLIIWQLINKSLQQQVPVMLLYVLQSEGSSPGRQGFFMAVNVNGETEGSIGGGIMEHKFVEAAKDKLKEKITLNFSDLQNTYTTDAQNIIKKQFHNKTAATNQSGMICSGEQTILLYRVVPEDANTIQRIMASLQQNLNGTLQLSPAGLQFAAAAPETDFYFSMTSETEWLYREKTGYKNHLYVIGAGHCALALCRMMQDMQFYIHLYDDRSNLKTVEENEYVHEKKIIDDYSALMELIPGGNNEYVVVMTVGYRTDDIVVRTLWKKQFRYFGLLGSKSKIEKMFNDYRAEGVPASLLQSIHAPIGIAINSQTPEEIAISIAAEIIEVKNNSQPPSSA</sequence>
<dbReference type="Pfam" id="PF02625">
    <property type="entry name" value="XdhC_CoxI"/>
    <property type="match status" value="1"/>
</dbReference>
<dbReference type="PANTHER" id="PTHR30388:SF6">
    <property type="entry name" value="XANTHINE DEHYDROGENASE SUBUNIT A-RELATED"/>
    <property type="match status" value="1"/>
</dbReference>
<dbReference type="EMBL" id="STFF01000001">
    <property type="protein sequence ID" value="THU40610.1"/>
    <property type="molecule type" value="Genomic_DNA"/>
</dbReference>
<proteinExistence type="predicted"/>
<dbReference type="AlphaFoldDB" id="A0A4S8HY66"/>
<accession>A0A4S8HY66</accession>
<dbReference type="InterPro" id="IPR003777">
    <property type="entry name" value="XdhC_CoxI"/>
</dbReference>
<dbReference type="Proteomes" id="UP000306918">
    <property type="component" value="Unassembled WGS sequence"/>
</dbReference>
<keyword evidence="4" id="KW-1185">Reference proteome</keyword>
<evidence type="ECO:0000259" key="1">
    <source>
        <dbReference type="Pfam" id="PF02625"/>
    </source>
</evidence>
<evidence type="ECO:0000259" key="2">
    <source>
        <dbReference type="Pfam" id="PF13478"/>
    </source>
</evidence>
<dbReference type="InterPro" id="IPR027051">
    <property type="entry name" value="XdhC_Rossmann_dom"/>
</dbReference>
<organism evidence="3 4">
    <name type="scientific">Niastella caeni</name>
    <dbReference type="NCBI Taxonomy" id="2569763"/>
    <lineage>
        <taxon>Bacteria</taxon>
        <taxon>Pseudomonadati</taxon>
        <taxon>Bacteroidota</taxon>
        <taxon>Chitinophagia</taxon>
        <taxon>Chitinophagales</taxon>
        <taxon>Chitinophagaceae</taxon>
        <taxon>Niastella</taxon>
    </lineage>
</organism>
<name>A0A4S8HY66_9BACT</name>
<dbReference type="Gene3D" id="3.40.50.720">
    <property type="entry name" value="NAD(P)-binding Rossmann-like Domain"/>
    <property type="match status" value="1"/>
</dbReference>
<dbReference type="RefSeq" id="WP_136575103.1">
    <property type="nucleotide sequence ID" value="NZ_STFF01000001.1"/>
</dbReference>
<feature type="domain" description="XdhC- CoxI" evidence="1">
    <location>
        <begin position="15"/>
        <end position="72"/>
    </location>
</feature>
<evidence type="ECO:0000313" key="4">
    <source>
        <dbReference type="Proteomes" id="UP000306918"/>
    </source>
</evidence>
<dbReference type="PANTHER" id="PTHR30388">
    <property type="entry name" value="ALDEHYDE OXIDOREDUCTASE MOLYBDENUM COFACTOR ASSEMBLY PROTEIN"/>
    <property type="match status" value="1"/>
</dbReference>
<gene>
    <name evidence="3" type="ORF">FAM09_00405</name>
</gene>
<protein>
    <submittedName>
        <fullName evidence="3">XdhC/CoxI family protein</fullName>
    </submittedName>
</protein>
<dbReference type="Pfam" id="PF13478">
    <property type="entry name" value="XdhC_C"/>
    <property type="match status" value="1"/>
</dbReference>